<evidence type="ECO:0000256" key="5">
    <source>
        <dbReference type="ARBA" id="ARBA00022989"/>
    </source>
</evidence>
<dbReference type="PANTHER" id="PTHR12185:SF14">
    <property type="entry name" value="CHOLESTEROL UPTAKE PROTEIN 1"/>
    <property type="match status" value="1"/>
</dbReference>
<name>A0A5N5SJM2_9CRUS</name>
<comment type="caution">
    <text evidence="9">The sequence shown here is derived from an EMBL/GenBank/DDBJ whole genome shotgun (WGS) entry which is preliminary data.</text>
</comment>
<accession>A0A5N5SJM2</accession>
<dbReference type="Proteomes" id="UP000326759">
    <property type="component" value="Unassembled WGS sequence"/>
</dbReference>
<dbReference type="EMBL" id="SEYY01024766">
    <property type="protein sequence ID" value="KAB7493910.1"/>
    <property type="molecule type" value="Genomic_DNA"/>
</dbReference>
<evidence type="ECO:0008006" key="11">
    <source>
        <dbReference type="Google" id="ProtNLM"/>
    </source>
</evidence>
<sequence length="100" mass="11213">MIEDVVAGTDKASFICFVFQAFVCKEKGTVLSWIYLSVSVILWGVALFFLFIENSDVETTPAISHSKNADCRLFDVFSAHDIWHVTSAFALYTSLLPKIE</sequence>
<evidence type="ECO:0000256" key="6">
    <source>
        <dbReference type="ARBA" id="ARBA00023136"/>
    </source>
</evidence>
<evidence type="ECO:0000256" key="8">
    <source>
        <dbReference type="SAM" id="Phobius"/>
    </source>
</evidence>
<keyword evidence="4" id="KW-0732">Signal</keyword>
<dbReference type="GO" id="GO:0003725">
    <property type="term" value="F:double-stranded RNA binding"/>
    <property type="evidence" value="ECO:0007669"/>
    <property type="project" value="TreeGrafter"/>
</dbReference>
<gene>
    <name evidence="9" type="ORF">Anas_00928</name>
</gene>
<feature type="transmembrane region" description="Helical" evidence="8">
    <location>
        <begin position="33"/>
        <end position="52"/>
    </location>
</feature>
<evidence type="ECO:0000313" key="9">
    <source>
        <dbReference type="EMBL" id="KAB7493910.1"/>
    </source>
</evidence>
<protein>
    <recommendedName>
        <fullName evidence="11">SID1 transmembrane family member 1</fullName>
    </recommendedName>
</protein>
<dbReference type="Pfam" id="PF13965">
    <property type="entry name" value="SID-1_RNA_chan"/>
    <property type="match status" value="1"/>
</dbReference>
<keyword evidence="7" id="KW-0325">Glycoprotein</keyword>
<evidence type="ECO:0000256" key="1">
    <source>
        <dbReference type="ARBA" id="ARBA00004141"/>
    </source>
</evidence>
<organism evidence="9 10">
    <name type="scientific">Armadillidium nasatum</name>
    <dbReference type="NCBI Taxonomy" id="96803"/>
    <lineage>
        <taxon>Eukaryota</taxon>
        <taxon>Metazoa</taxon>
        <taxon>Ecdysozoa</taxon>
        <taxon>Arthropoda</taxon>
        <taxon>Crustacea</taxon>
        <taxon>Multicrustacea</taxon>
        <taxon>Malacostraca</taxon>
        <taxon>Eumalacostraca</taxon>
        <taxon>Peracarida</taxon>
        <taxon>Isopoda</taxon>
        <taxon>Oniscidea</taxon>
        <taxon>Crinocheta</taxon>
        <taxon>Armadillidiidae</taxon>
        <taxon>Armadillidium</taxon>
    </lineage>
</organism>
<dbReference type="PANTHER" id="PTHR12185">
    <property type="entry name" value="SID1 TRANSMEMBRANE FAMILY MEMEBER"/>
    <property type="match status" value="1"/>
</dbReference>
<keyword evidence="3 8" id="KW-0812">Transmembrane</keyword>
<evidence type="ECO:0000256" key="2">
    <source>
        <dbReference type="ARBA" id="ARBA00006618"/>
    </source>
</evidence>
<evidence type="ECO:0000256" key="3">
    <source>
        <dbReference type="ARBA" id="ARBA00022692"/>
    </source>
</evidence>
<keyword evidence="5 8" id="KW-1133">Transmembrane helix</keyword>
<dbReference type="GO" id="GO:0005886">
    <property type="term" value="C:plasma membrane"/>
    <property type="evidence" value="ECO:0007669"/>
    <property type="project" value="TreeGrafter"/>
</dbReference>
<dbReference type="OrthoDB" id="416618at2759"/>
<proteinExistence type="inferred from homology"/>
<comment type="similarity">
    <text evidence="2">Belongs to the SID1 family.</text>
</comment>
<dbReference type="GO" id="GO:0051033">
    <property type="term" value="F:RNA transmembrane transporter activity"/>
    <property type="evidence" value="ECO:0007669"/>
    <property type="project" value="TreeGrafter"/>
</dbReference>
<keyword evidence="6 8" id="KW-0472">Membrane</keyword>
<evidence type="ECO:0000256" key="4">
    <source>
        <dbReference type="ARBA" id="ARBA00022729"/>
    </source>
</evidence>
<evidence type="ECO:0000256" key="7">
    <source>
        <dbReference type="ARBA" id="ARBA00023180"/>
    </source>
</evidence>
<evidence type="ECO:0000313" key="10">
    <source>
        <dbReference type="Proteomes" id="UP000326759"/>
    </source>
</evidence>
<dbReference type="GO" id="GO:0005764">
    <property type="term" value="C:lysosome"/>
    <property type="evidence" value="ECO:0007669"/>
    <property type="project" value="TreeGrafter"/>
</dbReference>
<dbReference type="InterPro" id="IPR025958">
    <property type="entry name" value="SID1_TM_fam"/>
</dbReference>
<comment type="subcellular location">
    <subcellularLocation>
        <location evidence="1">Membrane</location>
        <topology evidence="1">Multi-pass membrane protein</topology>
    </subcellularLocation>
</comment>
<reference evidence="9 10" key="1">
    <citation type="journal article" date="2019" name="PLoS Biol.">
        <title>Sex chromosomes control vertical transmission of feminizing Wolbachia symbionts in an isopod.</title>
        <authorList>
            <person name="Becking T."/>
            <person name="Chebbi M.A."/>
            <person name="Giraud I."/>
            <person name="Moumen B."/>
            <person name="Laverre T."/>
            <person name="Caubet Y."/>
            <person name="Peccoud J."/>
            <person name="Gilbert C."/>
            <person name="Cordaux R."/>
        </authorList>
    </citation>
    <scope>NUCLEOTIDE SEQUENCE [LARGE SCALE GENOMIC DNA]</scope>
    <source>
        <strain evidence="9">ANa2</strain>
        <tissue evidence="9">Whole body excluding digestive tract and cuticle</tissue>
    </source>
</reference>
<dbReference type="AlphaFoldDB" id="A0A5N5SJM2"/>
<keyword evidence="10" id="KW-1185">Reference proteome</keyword>